<dbReference type="GO" id="GO:0048188">
    <property type="term" value="C:Set1C/COMPASS complex"/>
    <property type="evidence" value="ECO:0007669"/>
    <property type="project" value="InterPro"/>
</dbReference>
<name>A0A8H5DBD9_9AGAR</name>
<dbReference type="Gene3D" id="3.30.40.10">
    <property type="entry name" value="Zinc/RING finger domain, C3HC4 (zinc finger)"/>
    <property type="match status" value="1"/>
</dbReference>
<evidence type="ECO:0000256" key="7">
    <source>
        <dbReference type="SAM" id="Coils"/>
    </source>
</evidence>
<keyword evidence="4" id="KW-0862">Zinc</keyword>
<feature type="compositionally biased region" description="Polar residues" evidence="8">
    <location>
        <begin position="759"/>
        <end position="770"/>
    </location>
</feature>
<feature type="compositionally biased region" description="Low complexity" evidence="8">
    <location>
        <begin position="1351"/>
        <end position="1371"/>
    </location>
</feature>
<dbReference type="CDD" id="cd16039">
    <property type="entry name" value="PHD_SPP1"/>
    <property type="match status" value="1"/>
</dbReference>
<evidence type="ECO:0000259" key="9">
    <source>
        <dbReference type="PROSITE" id="PS50016"/>
    </source>
</evidence>
<feature type="compositionally biased region" description="Basic residues" evidence="8">
    <location>
        <begin position="1746"/>
        <end position="1755"/>
    </location>
</feature>
<feature type="region of interest" description="Disordered" evidence="8">
    <location>
        <begin position="46"/>
        <end position="282"/>
    </location>
</feature>
<evidence type="ECO:0000256" key="5">
    <source>
        <dbReference type="ARBA" id="ARBA00023242"/>
    </source>
</evidence>
<feature type="compositionally biased region" description="Basic and acidic residues" evidence="8">
    <location>
        <begin position="836"/>
        <end position="851"/>
    </location>
</feature>
<protein>
    <recommendedName>
        <fullName evidence="9">PHD-type domain-containing protein</fullName>
    </recommendedName>
</protein>
<feature type="compositionally biased region" description="Basic and acidic residues" evidence="8">
    <location>
        <begin position="892"/>
        <end position="908"/>
    </location>
</feature>
<sequence>MGLGCGELVEDRQRSPGGPRCNVLLHRCCMIGYYEWMTLSMCTDNRSNKAQTTPTPPTSTTMGSRRLDISSLLCPVPEPPDDSNPAHPVPDPVVLAPHLRNPAGPPSTRRPAPDHHPHDADHHRPFPDQPRPDQPRSHVAPRSIDTLIHPSSQSTPTPAHRQPPPPPPPTTTITDQSRLAARSPPAYSYPPVTSPRLSPMTQARLPSHAGYTSPSQQRSSMSPFIPPTQTSPRPHRPTSSHAQLTQPRHTSSVSQRSRSNTVSAASPTASLYPPPTSSQNKMGPFASLEALVHAATEERKRLSAGSPPDLSPAPVHSPRHNPPTRSPQDSYRNSQPISSPSLTRPREYPAILPASHVPHRISPNDEPRLPDHHRPSSSSSSSSVFYPPLPPPPPLSRQQYEDEQRRLAQQERERVEQKRLEQQQKDLEQKRLEHRRLFEQRQRDDEYREKRIQEERMRERQEELARRTLEEQQRRERERLRAEELLLARRKQERQLEQQQRLNEREQRRLEELRRGAEEMEMRRRVDKFNEEIRLDQERRLREREGEERRAYEEALVKRRREEEQLLQERIRHEEESRRHDEERRIEEQRIYEEHRKDEKRLYEERRLEEQRLFEERRLDEQRQMEELRRREEMRRLGELRQQEEQQRMEEHFRQRQQEERERHLHASLHAEQEAREREALQRQGDSRMPSERPRSAHEDIRLHSLATPSAQPLTPQSAPAAIELPQPIRPYPPISGPRKSDPIPIKRPANHDDPVTLHLSSSAPGPSSTDGERPTKKQRYSESPPPSSIEPYPRVVALPPPITTEFLFHRPGSSIVRRPGSGQGRKQVHTGLGDVAERERERIAAGESHRIISPLGRRSPPGSQIGRITAAKKSDEARRADEAAAAAAIADVRKESHTQVKKVDDGPRTSTSPTRSETKAISQECGPPVIALAQDSSISKIEELIARKPAEDTSRKMSLDAVMNDAAVDEPVVVKMEPPLATSFDAPLRSKEQQPKKDTAPRPSRDDRAKIASSRSSDSHRIVVDAQTLFPNTQEAKENQEVRASESQQQKQQQDPHEWLLDHYAQSPSIPHQLPPEPPRSPSPSISPILAKTQPDEKNKKRARTPPVEAPKPTVPPRSVSPDADAALERELAELMAEDDEPVAPVQKREPDDMDIDLAVAEILEEGDNSKDTPMEVDGADDVEDELLSLLDDRPTTAPTGRKTATPTIPAAPFKAPPLLKTNVDELKRSSPVPTASTSPAATSPLVRPPSALPGLDRGSMPPPSAASSAPRSKDKDEEVTKKGEPIGATSMQAAKKKKESGSKVSAKKTKETASSATAQTMANNKQQKTKATANKKSKATDGVAPTLEAKASTKQSKASAAAKKSGVASHIATSRSRSTSVMPAGSVEPESERKSEEKEEEKEEIVDDKLYCVCKTKYDEERFMIACDRCDEWYHTTCVNMPEMEVELVDQFFCPPCIEQNPHLNLKTTYKQRCLNGLRHPDPDSPKACHKPARGAISKYCSDECGVEYMQSRIDAWAKKGGKKEELWESVKHAEKREGIAVCVDEKVKSDLDKKKEKQTKMDREMERLQGLLNQVVKMREEIKSGMEILVWRERLLQLASERAEHIDQCGWDQRLCFGEEEWQDYGAGVLESYEAKDESRMQVEDGEEEDEEWWCPGQKSCKRHNGWQTLRYKDICKEREKKEELLTSLTTRERQLRKRIEDLTDPSSRKSINSAPQAPLKLSNTKLPNGHTKSRGTTETLKKGKKRKAPAS</sequence>
<evidence type="ECO:0000256" key="8">
    <source>
        <dbReference type="SAM" id="MobiDB-lite"/>
    </source>
</evidence>
<feature type="compositionally biased region" description="Basic and acidic residues" evidence="8">
    <location>
        <begin position="362"/>
        <end position="374"/>
    </location>
</feature>
<dbReference type="InterPro" id="IPR013083">
    <property type="entry name" value="Znf_RING/FYVE/PHD"/>
</dbReference>
<feature type="compositionally biased region" description="Low complexity" evidence="8">
    <location>
        <begin position="1212"/>
        <end position="1222"/>
    </location>
</feature>
<evidence type="ECO:0000256" key="4">
    <source>
        <dbReference type="ARBA" id="ARBA00022833"/>
    </source>
</evidence>
<dbReference type="InterPro" id="IPR011011">
    <property type="entry name" value="Znf_FYVE_PHD"/>
</dbReference>
<proteinExistence type="predicted"/>
<feature type="region of interest" description="Disordered" evidence="8">
    <location>
        <begin position="296"/>
        <end position="475"/>
    </location>
</feature>
<evidence type="ECO:0000313" key="10">
    <source>
        <dbReference type="EMBL" id="KAF5356213.1"/>
    </source>
</evidence>
<feature type="region of interest" description="Disordered" evidence="8">
    <location>
        <begin position="810"/>
        <end position="929"/>
    </location>
</feature>
<feature type="domain" description="PHD-type" evidence="9">
    <location>
        <begin position="1411"/>
        <end position="1462"/>
    </location>
</feature>
<dbReference type="SMART" id="SM00249">
    <property type="entry name" value="PHD"/>
    <property type="match status" value="1"/>
</dbReference>
<feature type="compositionally biased region" description="Pro residues" evidence="8">
    <location>
        <begin position="1074"/>
        <end position="1083"/>
    </location>
</feature>
<reference evidence="10 11" key="1">
    <citation type="journal article" date="2020" name="ISME J.">
        <title>Uncovering the hidden diversity of litter-decomposition mechanisms in mushroom-forming fungi.</title>
        <authorList>
            <person name="Floudas D."/>
            <person name="Bentzer J."/>
            <person name="Ahren D."/>
            <person name="Johansson T."/>
            <person name="Persson P."/>
            <person name="Tunlid A."/>
        </authorList>
    </citation>
    <scope>NUCLEOTIDE SEQUENCE [LARGE SCALE GENOMIC DNA]</scope>
    <source>
        <strain evidence="10 11">CBS 146.42</strain>
    </source>
</reference>
<feature type="compositionally biased region" description="Polar residues" evidence="8">
    <location>
        <begin position="210"/>
        <end position="232"/>
    </location>
</feature>
<keyword evidence="11" id="KW-1185">Reference proteome</keyword>
<feature type="compositionally biased region" description="Basic and acidic residues" evidence="8">
    <location>
        <begin position="635"/>
        <end position="703"/>
    </location>
</feature>
<feature type="compositionally biased region" description="Polar residues" evidence="8">
    <location>
        <begin position="1198"/>
        <end position="1208"/>
    </location>
</feature>
<keyword evidence="3 6" id="KW-0863">Zinc-finger</keyword>
<dbReference type="SUPFAM" id="SSF57903">
    <property type="entry name" value="FYVE/PHD zinc finger"/>
    <property type="match status" value="1"/>
</dbReference>
<organism evidence="10 11">
    <name type="scientific">Leucocoprinus leucothites</name>
    <dbReference type="NCBI Taxonomy" id="201217"/>
    <lineage>
        <taxon>Eukaryota</taxon>
        <taxon>Fungi</taxon>
        <taxon>Dikarya</taxon>
        <taxon>Basidiomycota</taxon>
        <taxon>Agaricomycotina</taxon>
        <taxon>Agaricomycetes</taxon>
        <taxon>Agaricomycetidae</taxon>
        <taxon>Agaricales</taxon>
        <taxon>Agaricineae</taxon>
        <taxon>Agaricaceae</taxon>
        <taxon>Leucocoprinus</taxon>
    </lineage>
</organism>
<gene>
    <name evidence="10" type="ORF">D9756_003796</name>
</gene>
<evidence type="ECO:0000256" key="1">
    <source>
        <dbReference type="ARBA" id="ARBA00004123"/>
    </source>
</evidence>
<accession>A0A8H5DBD9</accession>
<feature type="coiled-coil region" evidence="7">
    <location>
        <begin position="1554"/>
        <end position="1584"/>
    </location>
</feature>
<feature type="region of interest" description="Disordered" evidence="8">
    <location>
        <begin position="1701"/>
        <end position="1755"/>
    </location>
</feature>
<feature type="compositionally biased region" description="Low complexity" evidence="8">
    <location>
        <begin position="1324"/>
        <end position="1336"/>
    </location>
</feature>
<feature type="compositionally biased region" description="Acidic residues" evidence="8">
    <location>
        <begin position="1179"/>
        <end position="1188"/>
    </location>
</feature>
<feature type="compositionally biased region" description="Polar residues" evidence="8">
    <location>
        <begin position="1373"/>
        <end position="1383"/>
    </location>
</feature>
<dbReference type="OrthoDB" id="436852at2759"/>
<dbReference type="GO" id="GO:0045893">
    <property type="term" value="P:positive regulation of DNA-templated transcription"/>
    <property type="evidence" value="ECO:0007669"/>
    <property type="project" value="TreeGrafter"/>
</dbReference>
<feature type="region of interest" description="Disordered" evidence="8">
    <location>
        <begin position="570"/>
        <end position="590"/>
    </location>
</feature>
<keyword evidence="7" id="KW-0175">Coiled coil</keyword>
<feature type="compositionally biased region" description="Polar residues" evidence="8">
    <location>
        <begin position="326"/>
        <end position="342"/>
    </location>
</feature>
<dbReference type="InterPro" id="IPR001965">
    <property type="entry name" value="Znf_PHD"/>
</dbReference>
<keyword evidence="2" id="KW-0479">Metal-binding</keyword>
<feature type="compositionally biased region" description="Basic and acidic residues" evidence="8">
    <location>
        <begin position="111"/>
        <end position="136"/>
    </location>
</feature>
<dbReference type="PANTHER" id="PTHR46174">
    <property type="entry name" value="CXXC-TYPE ZINC FINGER PROTEIN 1"/>
    <property type="match status" value="1"/>
</dbReference>
<dbReference type="Pfam" id="PF00628">
    <property type="entry name" value="PHD"/>
    <property type="match status" value="1"/>
</dbReference>
<feature type="compositionally biased region" description="Low complexity" evidence="8">
    <location>
        <begin position="1231"/>
        <end position="1246"/>
    </location>
</feature>
<feature type="compositionally biased region" description="Basic and acidic residues" evidence="8">
    <location>
        <begin position="873"/>
        <end position="883"/>
    </location>
</feature>
<dbReference type="PROSITE" id="PS50016">
    <property type="entry name" value="ZF_PHD_2"/>
    <property type="match status" value="1"/>
</dbReference>
<dbReference type="Proteomes" id="UP000559027">
    <property type="component" value="Unassembled WGS sequence"/>
</dbReference>
<dbReference type="InterPro" id="IPR019786">
    <property type="entry name" value="Zinc_finger_PHD-type_CS"/>
</dbReference>
<comment type="subcellular location">
    <subcellularLocation>
        <location evidence="1">Nucleus</location>
    </subcellularLocation>
</comment>
<dbReference type="PANTHER" id="PTHR46174:SF1">
    <property type="entry name" value="CXXC-TYPE ZINC FINGER PROTEIN 1"/>
    <property type="match status" value="1"/>
</dbReference>
<dbReference type="GO" id="GO:0008270">
    <property type="term" value="F:zinc ion binding"/>
    <property type="evidence" value="ECO:0007669"/>
    <property type="project" value="UniProtKB-KW"/>
</dbReference>
<feature type="compositionally biased region" description="Basic and acidic residues" evidence="8">
    <location>
        <begin position="989"/>
        <end position="1011"/>
    </location>
</feature>
<feature type="compositionally biased region" description="Pro residues" evidence="8">
    <location>
        <begin position="161"/>
        <end position="170"/>
    </location>
</feature>
<feature type="region of interest" description="Disordered" evidence="8">
    <location>
        <begin position="979"/>
        <end position="1403"/>
    </location>
</feature>
<evidence type="ECO:0000256" key="2">
    <source>
        <dbReference type="ARBA" id="ARBA00022723"/>
    </source>
</evidence>
<feature type="compositionally biased region" description="Basic and acidic residues" evidence="8">
    <location>
        <begin position="1273"/>
        <end position="1286"/>
    </location>
</feature>
<feature type="compositionally biased region" description="Low complexity" evidence="8">
    <location>
        <begin position="180"/>
        <end position="191"/>
    </location>
</feature>
<feature type="region of interest" description="Disordered" evidence="8">
    <location>
        <begin position="635"/>
        <end position="797"/>
    </location>
</feature>
<evidence type="ECO:0000313" key="11">
    <source>
        <dbReference type="Proteomes" id="UP000559027"/>
    </source>
</evidence>
<feature type="compositionally biased region" description="Basic and acidic residues" evidence="8">
    <location>
        <begin position="1036"/>
        <end position="1045"/>
    </location>
</feature>
<comment type="caution">
    <text evidence="10">The sequence shown here is derived from an EMBL/GenBank/DDBJ whole genome shotgun (WGS) entry which is preliminary data.</text>
</comment>
<feature type="compositionally biased region" description="Low complexity" evidence="8">
    <location>
        <begin position="376"/>
        <end position="386"/>
    </location>
</feature>
<evidence type="ECO:0000256" key="3">
    <source>
        <dbReference type="ARBA" id="ARBA00022771"/>
    </source>
</evidence>
<dbReference type="EMBL" id="JAACJO010000007">
    <property type="protein sequence ID" value="KAF5356213.1"/>
    <property type="molecule type" value="Genomic_DNA"/>
</dbReference>
<keyword evidence="5" id="KW-0539">Nucleus</keyword>
<feature type="compositionally biased region" description="Basic and acidic residues" evidence="8">
    <location>
        <begin position="399"/>
        <end position="475"/>
    </location>
</feature>
<feature type="compositionally biased region" description="Polar residues" evidence="8">
    <location>
        <begin position="707"/>
        <end position="718"/>
    </location>
</feature>
<feature type="compositionally biased region" description="Polar residues" evidence="8">
    <location>
        <begin position="239"/>
        <end position="269"/>
    </location>
</feature>
<evidence type="ECO:0000256" key="6">
    <source>
        <dbReference type="PROSITE-ProRule" id="PRU00146"/>
    </source>
</evidence>
<feature type="compositionally biased region" description="Polar residues" evidence="8">
    <location>
        <begin position="1708"/>
        <end position="1730"/>
    </location>
</feature>
<dbReference type="InterPro" id="IPR019787">
    <property type="entry name" value="Znf_PHD-finger"/>
</dbReference>
<dbReference type="PROSITE" id="PS01359">
    <property type="entry name" value="ZF_PHD_1"/>
    <property type="match status" value="1"/>
</dbReference>
<feature type="compositionally biased region" description="Polar residues" evidence="8">
    <location>
        <begin position="1314"/>
        <end position="1323"/>
    </location>
</feature>
<dbReference type="InterPro" id="IPR037869">
    <property type="entry name" value="Spp1/CFP1"/>
</dbReference>